<evidence type="ECO:0000256" key="2">
    <source>
        <dbReference type="ARBA" id="ARBA00022679"/>
    </source>
</evidence>
<dbReference type="InterPro" id="IPR011916">
    <property type="entry name" value="LipoPS_heptosylTferase-III"/>
</dbReference>
<dbReference type="InterPro" id="IPR002201">
    <property type="entry name" value="Glyco_trans_9"/>
</dbReference>
<evidence type="ECO:0000256" key="1">
    <source>
        <dbReference type="ARBA" id="ARBA00022676"/>
    </source>
</evidence>
<dbReference type="Gene3D" id="3.40.50.2000">
    <property type="entry name" value="Glycogen Phosphorylase B"/>
    <property type="match status" value="2"/>
</dbReference>
<keyword evidence="2" id="KW-0808">Transferase</keyword>
<organism evidence="3 4">
    <name type="scientific">Candidatus Thiomargarita nelsonii</name>
    <dbReference type="NCBI Taxonomy" id="1003181"/>
    <lineage>
        <taxon>Bacteria</taxon>
        <taxon>Pseudomonadati</taxon>
        <taxon>Pseudomonadota</taxon>
        <taxon>Gammaproteobacteria</taxon>
        <taxon>Thiotrichales</taxon>
        <taxon>Thiotrichaceae</taxon>
        <taxon>Thiomargarita</taxon>
    </lineage>
</organism>
<name>A0A4E0R683_9GAMM</name>
<keyword evidence="1" id="KW-0328">Glycosyltransferase</keyword>
<accession>A0A4E0R683</accession>
<reference evidence="3 4" key="1">
    <citation type="journal article" date="2016" name="Front. Microbiol.">
        <title>Single-Cell (Meta-)Genomics of a Dimorphic Candidatus Thiomargarita nelsonii Reveals Genomic Plasticity.</title>
        <authorList>
            <person name="Flood B.E."/>
            <person name="Fliss P."/>
            <person name="Jones D.S."/>
            <person name="Dick G.J."/>
            <person name="Jain S."/>
            <person name="Kaster A.K."/>
            <person name="Winkel M."/>
            <person name="Mussmann M."/>
            <person name="Bailey J."/>
        </authorList>
    </citation>
    <scope>NUCLEOTIDE SEQUENCE [LARGE SCALE GENOMIC DNA]</scope>
    <source>
        <strain evidence="3">Hydrate Ridge</strain>
    </source>
</reference>
<protein>
    <submittedName>
        <fullName evidence="3">Heptosyltransferase</fullName>
    </submittedName>
</protein>
<sequence>MLNDAINFHQIQRVLVTKLRHHGDVLLTSPVFSVLKKHYPHLKLDALVYHETGEMLTLHPAIDDVFTIDRAWKKGGLFKQVKSELALLKKLQAQNYDLLIHLTEHWRGLYLKRLLKLPFAVTQIYARRPGRYWRKTFTHHYPAPLNARHTVEKNLDALRRLGLYPQTEDCGLVLIPGAAAEKRIETLMQEYGLISKEFVQLNPASRWFYKTWDGQKTSALIDRLEESGKRVVVTAAPAEQELELVKRILSNTKSAPVNLSGLLNLKELAALIAQARCLVGVDSVPMHIAAAMSTPVVALFGPSNDILWAPWQVRHQVISSKQRPCRPCAQHGCGGGGWSDCLNDIAVDEVFAAVDHLTTGISQKLNDSQ</sequence>
<evidence type="ECO:0000313" key="3">
    <source>
        <dbReference type="EMBL" id="TGO03742.1"/>
    </source>
</evidence>
<dbReference type="GO" id="GO:0009244">
    <property type="term" value="P:lipopolysaccharide core region biosynthetic process"/>
    <property type="evidence" value="ECO:0007669"/>
    <property type="project" value="TreeGrafter"/>
</dbReference>
<keyword evidence="4" id="KW-1185">Reference proteome</keyword>
<evidence type="ECO:0000313" key="4">
    <source>
        <dbReference type="Proteomes" id="UP000030428"/>
    </source>
</evidence>
<dbReference type="CDD" id="cd03789">
    <property type="entry name" value="GT9_LPS_heptosyltransferase"/>
    <property type="match status" value="1"/>
</dbReference>
<dbReference type="Pfam" id="PF01075">
    <property type="entry name" value="Glyco_transf_9"/>
    <property type="match status" value="1"/>
</dbReference>
<dbReference type="GO" id="GO:0005829">
    <property type="term" value="C:cytosol"/>
    <property type="evidence" value="ECO:0007669"/>
    <property type="project" value="TreeGrafter"/>
</dbReference>
<dbReference type="EMBL" id="JSZA02000002">
    <property type="protein sequence ID" value="TGO03742.1"/>
    <property type="molecule type" value="Genomic_DNA"/>
</dbReference>
<dbReference type="GO" id="GO:0008713">
    <property type="term" value="F:ADP-heptose-lipopolysaccharide heptosyltransferase activity"/>
    <property type="evidence" value="ECO:0007669"/>
    <property type="project" value="TreeGrafter"/>
</dbReference>
<proteinExistence type="predicted"/>
<dbReference type="PANTHER" id="PTHR30160:SF1">
    <property type="entry name" value="LIPOPOLYSACCHARIDE 1,2-N-ACETYLGLUCOSAMINETRANSFERASE-RELATED"/>
    <property type="match status" value="1"/>
</dbReference>
<dbReference type="InterPro" id="IPR051199">
    <property type="entry name" value="LPS_LOS_Heptosyltrfase"/>
</dbReference>
<dbReference type="NCBIfam" id="TIGR02201">
    <property type="entry name" value="heptsyl_trn_III"/>
    <property type="match status" value="1"/>
</dbReference>
<dbReference type="PANTHER" id="PTHR30160">
    <property type="entry name" value="TETRAACYLDISACCHARIDE 4'-KINASE-RELATED"/>
    <property type="match status" value="1"/>
</dbReference>
<dbReference type="Proteomes" id="UP000030428">
    <property type="component" value="Unassembled WGS sequence"/>
</dbReference>
<comment type="caution">
    <text evidence="3">The sequence shown here is derived from an EMBL/GenBank/DDBJ whole genome shotgun (WGS) entry which is preliminary data.</text>
</comment>
<dbReference type="AlphaFoldDB" id="A0A4E0R683"/>
<dbReference type="SUPFAM" id="SSF53756">
    <property type="entry name" value="UDP-Glycosyltransferase/glycogen phosphorylase"/>
    <property type="match status" value="1"/>
</dbReference>
<gene>
    <name evidence="3" type="ORF">PN36_00730</name>
</gene>